<evidence type="ECO:0000313" key="1">
    <source>
        <dbReference type="EMBL" id="KAB2108265.1"/>
    </source>
</evidence>
<keyword evidence="2" id="KW-1185">Reference proteome</keyword>
<protein>
    <submittedName>
        <fullName evidence="1">Vacuolar amino acid transporter 2</fullName>
    </submittedName>
</protein>
<dbReference type="EMBL" id="PDWZ02000002">
    <property type="protein sequence ID" value="KAB2108265.1"/>
    <property type="molecule type" value="Genomic_DNA"/>
</dbReference>
<dbReference type="Proteomes" id="UP000293547">
    <property type="component" value="Unassembled WGS sequence"/>
</dbReference>
<evidence type="ECO:0000313" key="2">
    <source>
        <dbReference type="Proteomes" id="UP000293547"/>
    </source>
</evidence>
<accession>A0ACB6FV72</accession>
<proteinExistence type="predicted"/>
<comment type="caution">
    <text evidence="1">The sequence shown here is derived from an EMBL/GenBank/DDBJ whole genome shotgun (WGS) entry which is preliminary data.</text>
</comment>
<sequence>MNLVLTQHSLNPPEHYPPLALGGFAVNSSETFPEDGFGGSNRFAEASSASEVAPSLATHKEPVEPEEESIHYHVSSRHLMLASPVFKRALNKDGFAESVRNEIDGFFHIQASDWDPEAFLIVLRILHGRNKQVPRKVSLDMLAKIAILEDYYTFGESLDVFTEMWVQELNKMSIPKVYCRNLVLWIWVAWLFEKEQQFKEATTIAIKQSTESLRTLGLPIPAILSDEIDNTRYQAIDFVVESLHERLERYRSTDYVCPYGDNYSFECGSFLLGNMMKELTRLNLYQPRPEVPFPSLSFKDLCDRLQASLDFDNATMSESKGLLHEHPSDSDSEPEHERKASPRHLSPSPSSSRTTSASPAPPGSRPNGNFKRQSSFAQPRPDGTPRTPNRVRFEEPRRSMNGDTNGDWLEMDGDDYMDGDDGRERVQRLPLLTGIEAPSVTVAEQSFNPEDHLESAQPRSGMRSAFMNMANSIIGAGIIGQPYAIRNAGLLTGTALLIGLTVVVDWTIRLIVINSKLSGTDSFQATVQHCFGKSGLIAISLAQWVFAFGGMVAFCVVVGDTIPRVLDSMFPSLADMSFLWLLTNRRAIMILLILGISFPLSLYRDISKLAKASGLALVSMTIIIVTVVTQAFRVPAESKGQLRGSLIIRSGIFEAIGVIAFAFVCHHNSLLIYGSLRKPTIDRFTRVTHYSTSISLVACLVMALSGYLTFGDKTLGNVLNNFPNDNLMVNIARLCFGLNMLTTLPLEAFVCREVMNNYWFPEEPYHPNRHLIFTTSLVVSALTLSLLTCDLGIVFELFGATSACALAFILPPLCYMKLSQRSSKTYLAGAVAAFGCTVMVISIIKTTSKTMMGNNEGAKCG</sequence>
<gene>
    <name evidence="1" type="ORF">AG0111_0g3435</name>
</gene>
<name>A0ACB6FV72_9PLEO</name>
<reference evidence="1 2" key="1">
    <citation type="journal article" date="2019" name="bioRxiv">
        <title>Genomics, evolutionary history and diagnostics of the Alternaria alternata species group including apple and Asian pear pathotypes.</title>
        <authorList>
            <person name="Armitage A.D."/>
            <person name="Cockerton H.M."/>
            <person name="Sreenivasaprasad S."/>
            <person name="Woodhall J.W."/>
            <person name="Lane C.R."/>
            <person name="Harrison R.J."/>
            <person name="Clarkson J.P."/>
        </authorList>
    </citation>
    <scope>NUCLEOTIDE SEQUENCE [LARGE SCALE GENOMIC DNA]</scope>
    <source>
        <strain evidence="1 2">FERA 650</strain>
    </source>
</reference>
<organism evidence="1 2">
    <name type="scientific">Alternaria gaisen</name>
    <dbReference type="NCBI Taxonomy" id="167740"/>
    <lineage>
        <taxon>Eukaryota</taxon>
        <taxon>Fungi</taxon>
        <taxon>Dikarya</taxon>
        <taxon>Ascomycota</taxon>
        <taxon>Pezizomycotina</taxon>
        <taxon>Dothideomycetes</taxon>
        <taxon>Pleosporomycetidae</taxon>
        <taxon>Pleosporales</taxon>
        <taxon>Pleosporineae</taxon>
        <taxon>Pleosporaceae</taxon>
        <taxon>Alternaria</taxon>
        <taxon>Alternaria sect. Alternaria</taxon>
    </lineage>
</organism>